<gene>
    <name evidence="1" type="ORF">QWJ38_10600</name>
</gene>
<evidence type="ECO:0000313" key="1">
    <source>
        <dbReference type="EMBL" id="MDN3920729.1"/>
    </source>
</evidence>
<accession>A0ABT8DWL8</accession>
<organism evidence="1 2">
    <name type="scientific">Roseateles violae</name>
    <dbReference type="NCBI Taxonomy" id="3058042"/>
    <lineage>
        <taxon>Bacteria</taxon>
        <taxon>Pseudomonadati</taxon>
        <taxon>Pseudomonadota</taxon>
        <taxon>Betaproteobacteria</taxon>
        <taxon>Burkholderiales</taxon>
        <taxon>Sphaerotilaceae</taxon>
        <taxon>Roseateles</taxon>
    </lineage>
</organism>
<dbReference type="PANTHER" id="PTHR36922:SF1">
    <property type="entry name" value="DUF1993 DOMAIN-CONTAINING PROTEIN"/>
    <property type="match status" value="1"/>
</dbReference>
<dbReference type="PANTHER" id="PTHR36922">
    <property type="entry name" value="BLL2446 PROTEIN"/>
    <property type="match status" value="1"/>
</dbReference>
<dbReference type="InterPro" id="IPR034660">
    <property type="entry name" value="DinB/YfiT-like"/>
</dbReference>
<evidence type="ECO:0000313" key="2">
    <source>
        <dbReference type="Proteomes" id="UP001228044"/>
    </source>
</evidence>
<dbReference type="SUPFAM" id="SSF109854">
    <property type="entry name" value="DinB/YfiT-like putative metalloenzymes"/>
    <property type="match status" value="1"/>
</dbReference>
<reference evidence="1 2" key="1">
    <citation type="submission" date="2023-06" db="EMBL/GenBank/DDBJ databases">
        <title>Pelomonas sp. PFR6 16S ribosomal RNA gene Genome sequencing and assembly.</title>
        <authorList>
            <person name="Woo H."/>
        </authorList>
    </citation>
    <scope>NUCLEOTIDE SEQUENCE [LARGE SCALE GENOMIC DNA]</scope>
    <source>
        <strain evidence="1 2">PFR6</strain>
    </source>
</reference>
<protein>
    <submittedName>
        <fullName evidence="1">DUF1993 domain-containing protein</fullName>
    </submittedName>
</protein>
<dbReference type="RefSeq" id="WP_290359053.1">
    <property type="nucleotide sequence ID" value="NZ_JAUHHC010000003.1"/>
</dbReference>
<name>A0ABT8DWL8_9BURK</name>
<sequence>MSSPSCPLYESSVPVFLRYLPRLAGLVDKAAEAAAGDAAVLLAARLAPDMLPFESQVQIAAHFALRACFPLAGQPVPDFGEFPSGFDGLRDRIARAIALLQDLAPAQFEAGPDRLLRERAGQAELALPAVEFLHHYALPNFFFHLSCAYAILRARGLALGKQDFDGFHRYG</sequence>
<dbReference type="InterPro" id="IPR018531">
    <property type="entry name" value="DUF1993"/>
</dbReference>
<dbReference type="EMBL" id="JAUHHC010000003">
    <property type="protein sequence ID" value="MDN3920729.1"/>
    <property type="molecule type" value="Genomic_DNA"/>
</dbReference>
<dbReference type="Gene3D" id="1.20.120.450">
    <property type="entry name" value="dinb family like domain"/>
    <property type="match status" value="1"/>
</dbReference>
<dbReference type="Pfam" id="PF09351">
    <property type="entry name" value="DUF1993"/>
    <property type="match status" value="1"/>
</dbReference>
<keyword evidence="2" id="KW-1185">Reference proteome</keyword>
<proteinExistence type="predicted"/>
<comment type="caution">
    <text evidence="1">The sequence shown here is derived from an EMBL/GenBank/DDBJ whole genome shotgun (WGS) entry which is preliminary data.</text>
</comment>
<dbReference type="Proteomes" id="UP001228044">
    <property type="component" value="Unassembled WGS sequence"/>
</dbReference>